<dbReference type="InterPro" id="IPR050250">
    <property type="entry name" value="Macrolide_Exporter_MacB"/>
</dbReference>
<evidence type="ECO:0000313" key="11">
    <source>
        <dbReference type="Proteomes" id="UP000278632"/>
    </source>
</evidence>
<keyword evidence="3 7" id="KW-0812">Transmembrane</keyword>
<evidence type="ECO:0000259" key="9">
    <source>
        <dbReference type="Pfam" id="PF12704"/>
    </source>
</evidence>
<dbReference type="GO" id="GO:0005886">
    <property type="term" value="C:plasma membrane"/>
    <property type="evidence" value="ECO:0007669"/>
    <property type="project" value="UniProtKB-SubCell"/>
</dbReference>
<feature type="domain" description="MacB-like periplasmic core" evidence="9">
    <location>
        <begin position="21"/>
        <end position="227"/>
    </location>
</feature>
<feature type="domain" description="ABC3 transporter permease C-terminal" evidence="8">
    <location>
        <begin position="270"/>
        <end position="389"/>
    </location>
</feature>
<evidence type="ECO:0000313" key="10">
    <source>
        <dbReference type="EMBL" id="RNL43108.1"/>
    </source>
</evidence>
<dbReference type="PANTHER" id="PTHR30572">
    <property type="entry name" value="MEMBRANE COMPONENT OF TRANSPORTER-RELATED"/>
    <property type="match status" value="1"/>
</dbReference>
<dbReference type="Proteomes" id="UP000278632">
    <property type="component" value="Unassembled WGS sequence"/>
</dbReference>
<evidence type="ECO:0000256" key="4">
    <source>
        <dbReference type="ARBA" id="ARBA00022989"/>
    </source>
</evidence>
<evidence type="ECO:0000259" key="8">
    <source>
        <dbReference type="Pfam" id="PF02687"/>
    </source>
</evidence>
<dbReference type="InterPro" id="IPR003838">
    <property type="entry name" value="ABC3_permease_C"/>
</dbReference>
<dbReference type="InterPro" id="IPR025857">
    <property type="entry name" value="MacB_PCD"/>
</dbReference>
<evidence type="ECO:0000256" key="6">
    <source>
        <dbReference type="ARBA" id="ARBA00038076"/>
    </source>
</evidence>
<dbReference type="PANTHER" id="PTHR30572:SF4">
    <property type="entry name" value="ABC TRANSPORTER PERMEASE YTRF"/>
    <property type="match status" value="1"/>
</dbReference>
<dbReference type="AlphaFoldDB" id="A0A3N0B7F4"/>
<keyword evidence="2" id="KW-1003">Cell membrane</keyword>
<dbReference type="RefSeq" id="WP_123192401.1">
    <property type="nucleotide sequence ID" value="NZ_QICD01000014.1"/>
</dbReference>
<sequence length="396" mass="42104">MKIGDLFYETWHALSANKGRSFLTILGIVIGIAAVIAMTSLIAGVQNMLMGELGFAQARQVSIGVYAPQGVTFDDLDKLASGMPEYETITGTSYSSAEVTKSDGKKTNASIIGVRPDYFAVSGSKLKEGRFFTDSEEASAARLVVIDSGSIRDLFGSADTQAVGKSIKLGNDDYTVVGVLDATSFMMGGMSAYVPYTTAQTRLGSGGGISQIIGAAREGTDMDRLVETTQEHVARYFNLQKNEVYVTSLDSIIKQMETMMSAFSLLMGSVASISLFVGGIGIMNMMLTNVTERIREIGLRKSLGARRRDVTMQFLLEAIALCVTGGVFGIVFGFLAAWGLGGVIGLVQPGMAVAPVLAPQVVLGAVGVCVFIGVVFGYYPARRAAKLDPVESLRYQ</sequence>
<keyword evidence="5 7" id="KW-0472">Membrane</keyword>
<feature type="transmembrane region" description="Helical" evidence="7">
    <location>
        <begin position="262"/>
        <end position="287"/>
    </location>
</feature>
<dbReference type="Pfam" id="PF12704">
    <property type="entry name" value="MacB_PCD"/>
    <property type="match status" value="1"/>
</dbReference>
<evidence type="ECO:0000256" key="1">
    <source>
        <dbReference type="ARBA" id="ARBA00004651"/>
    </source>
</evidence>
<protein>
    <submittedName>
        <fullName evidence="10">ABC transporter permease</fullName>
    </submittedName>
</protein>
<keyword evidence="11" id="KW-1185">Reference proteome</keyword>
<organism evidence="10 11">
    <name type="scientific">Paraeggerthella hongkongensis</name>
    <dbReference type="NCBI Taxonomy" id="230658"/>
    <lineage>
        <taxon>Bacteria</taxon>
        <taxon>Bacillati</taxon>
        <taxon>Actinomycetota</taxon>
        <taxon>Coriobacteriia</taxon>
        <taxon>Eggerthellales</taxon>
        <taxon>Eggerthellaceae</taxon>
        <taxon>Paraeggerthella</taxon>
    </lineage>
</organism>
<dbReference type="OrthoDB" id="9780560at2"/>
<feature type="transmembrane region" description="Helical" evidence="7">
    <location>
        <begin position="21"/>
        <end position="43"/>
    </location>
</feature>
<keyword evidence="4 7" id="KW-1133">Transmembrane helix</keyword>
<comment type="similarity">
    <text evidence="6">Belongs to the ABC-4 integral membrane protein family.</text>
</comment>
<accession>A0A3N0B7F4</accession>
<evidence type="ECO:0000256" key="2">
    <source>
        <dbReference type="ARBA" id="ARBA00022475"/>
    </source>
</evidence>
<reference evidence="11" key="1">
    <citation type="submission" date="2018-05" db="EMBL/GenBank/DDBJ databases">
        <title>Genome Sequencing of selected type strains of the family Eggerthellaceae.</title>
        <authorList>
            <person name="Danylec N."/>
            <person name="Stoll D.A."/>
            <person name="Doetsch A."/>
            <person name="Huch M."/>
        </authorList>
    </citation>
    <scope>NUCLEOTIDE SEQUENCE [LARGE SCALE GENOMIC DNA]</scope>
    <source>
        <strain evidence="11">DSM 16106</strain>
    </source>
</reference>
<name>A0A3N0B7F4_9ACTN</name>
<dbReference type="Pfam" id="PF02687">
    <property type="entry name" value="FtsX"/>
    <property type="match status" value="1"/>
</dbReference>
<dbReference type="GO" id="GO:0022857">
    <property type="term" value="F:transmembrane transporter activity"/>
    <property type="evidence" value="ECO:0007669"/>
    <property type="project" value="TreeGrafter"/>
</dbReference>
<feature type="transmembrane region" description="Helical" evidence="7">
    <location>
        <begin position="314"/>
        <end position="337"/>
    </location>
</feature>
<comment type="subcellular location">
    <subcellularLocation>
        <location evidence="1">Cell membrane</location>
        <topology evidence="1">Multi-pass membrane protein</topology>
    </subcellularLocation>
</comment>
<feature type="transmembrane region" description="Helical" evidence="7">
    <location>
        <begin position="357"/>
        <end position="379"/>
    </location>
</feature>
<gene>
    <name evidence="10" type="ORF">DMP08_08005</name>
</gene>
<comment type="caution">
    <text evidence="10">The sequence shown here is derived from an EMBL/GenBank/DDBJ whole genome shotgun (WGS) entry which is preliminary data.</text>
</comment>
<evidence type="ECO:0000256" key="5">
    <source>
        <dbReference type="ARBA" id="ARBA00023136"/>
    </source>
</evidence>
<evidence type="ECO:0000256" key="3">
    <source>
        <dbReference type="ARBA" id="ARBA00022692"/>
    </source>
</evidence>
<dbReference type="EMBL" id="QICD01000014">
    <property type="protein sequence ID" value="RNL43108.1"/>
    <property type="molecule type" value="Genomic_DNA"/>
</dbReference>
<proteinExistence type="inferred from homology"/>
<evidence type="ECO:0000256" key="7">
    <source>
        <dbReference type="SAM" id="Phobius"/>
    </source>
</evidence>